<dbReference type="Proteomes" id="UP001524570">
    <property type="component" value="Unassembled WGS sequence"/>
</dbReference>
<dbReference type="EMBL" id="JANIBL010000004">
    <property type="protein sequence ID" value="MCQ8116234.1"/>
    <property type="molecule type" value="Genomic_DNA"/>
</dbReference>
<keyword evidence="2" id="KW-1185">Reference proteome</keyword>
<name>A0ABT1TNA0_9GAMM</name>
<accession>A0ABT1TNA0</accession>
<proteinExistence type="predicted"/>
<organism evidence="1 2">
    <name type="scientific">Methylomonas rosea</name>
    <dbReference type="NCBI Taxonomy" id="2952227"/>
    <lineage>
        <taxon>Bacteria</taxon>
        <taxon>Pseudomonadati</taxon>
        <taxon>Pseudomonadota</taxon>
        <taxon>Gammaproteobacteria</taxon>
        <taxon>Methylococcales</taxon>
        <taxon>Methylococcaceae</taxon>
        <taxon>Methylomonas</taxon>
    </lineage>
</organism>
<sequence length="258" mass="30166">MKKVNKSFPPNNLTEFAIQQPHSNWEEFRNINLSEDYKTIKALIFSDQGGLCAFCEEKPKEAYKQRIEHFHPKSDNTSQNHNWNLDWNNVIGVCLGGSDISLSAHPLPENLSCDAHKDRLINKGILPTSCEGHLLNPLYIPTVPCLFDLDKRTGELKAKKDYEQLHIEHNHYDTIEELIEKTIEYLNLNCDRLNQQRLAVLNQYNLALKKARVRQDVNFLPKLAEHWFRTKWPSFFTTRRILLSHYAEKHLTIQNYNG</sequence>
<dbReference type="InterPro" id="IPR013467">
    <property type="entry name" value="HNH78-like"/>
</dbReference>
<comment type="caution">
    <text evidence="1">The sequence shown here is derived from an EMBL/GenBank/DDBJ whole genome shotgun (WGS) entry which is preliminary data.</text>
</comment>
<dbReference type="NCBIfam" id="TIGR02646">
    <property type="entry name" value="retron system putative HNH endonuclease"/>
    <property type="match status" value="1"/>
</dbReference>
<evidence type="ECO:0000313" key="1">
    <source>
        <dbReference type="EMBL" id="MCQ8116234.1"/>
    </source>
</evidence>
<protein>
    <submittedName>
        <fullName evidence="1">TIGR02646 family protein</fullName>
    </submittedName>
</protein>
<gene>
    <name evidence="1" type="ORF">NP589_02275</name>
</gene>
<dbReference type="RefSeq" id="WP_256605492.1">
    <property type="nucleotide sequence ID" value="NZ_JANIBL010000004.1"/>
</dbReference>
<reference evidence="1 2" key="1">
    <citation type="submission" date="2022-07" db="EMBL/GenBank/DDBJ databases">
        <title>Methylomonas rivi sp. nov., Methylomonas rosea sp. nov., Methylomonas aureus sp. nov. and Methylomonas subterranea sp. nov., four novel methanotrophs isolated from a freshwater creek and the deep terrestrial subsurface.</title>
        <authorList>
            <person name="Abin C."/>
            <person name="Sankaranarayanan K."/>
            <person name="Garner C."/>
            <person name="Sindelar R."/>
            <person name="Kotary K."/>
            <person name="Garner R."/>
            <person name="Barclay S."/>
            <person name="Lawson P."/>
            <person name="Krumholz L."/>
        </authorList>
    </citation>
    <scope>NUCLEOTIDE SEQUENCE [LARGE SCALE GENOMIC DNA]</scope>
    <source>
        <strain evidence="1 2">WSC-7</strain>
    </source>
</reference>
<evidence type="ECO:0000313" key="2">
    <source>
        <dbReference type="Proteomes" id="UP001524570"/>
    </source>
</evidence>